<keyword evidence="4" id="KW-0249">Electron transport</keyword>
<evidence type="ECO:0000256" key="7">
    <source>
        <dbReference type="PIRSR" id="PIRSR000027-2"/>
    </source>
</evidence>
<evidence type="ECO:0000256" key="8">
    <source>
        <dbReference type="SAM" id="SignalP"/>
    </source>
</evidence>
<evidence type="ECO:0000256" key="3">
    <source>
        <dbReference type="ARBA" id="ARBA00022723"/>
    </source>
</evidence>
<protein>
    <submittedName>
        <fullName evidence="9">Cytochrome C</fullName>
    </submittedName>
</protein>
<dbReference type="InterPro" id="IPR012127">
    <property type="entry name" value="Cyt_c_prime"/>
</dbReference>
<evidence type="ECO:0000313" key="10">
    <source>
        <dbReference type="Proteomes" id="UP000292639"/>
    </source>
</evidence>
<sequence length="148" mass="16245">MKLKGLGVLLAAVLSLAGCGGVDPDSPLGKRKAIFQQMLDAKENLGGMLRGRMPFDGQAFAIGAVKLDELSSQPWQHYPEVREKESDARDEVWEKQARFNELARALEVTTSALLAASQVQPLKPSEVAPAFQQVEDACSLCHKEFRTY</sequence>
<dbReference type="GO" id="GO:0042597">
    <property type="term" value="C:periplasmic space"/>
    <property type="evidence" value="ECO:0007669"/>
    <property type="project" value="InterPro"/>
</dbReference>
<dbReference type="EMBL" id="QJUP01000025">
    <property type="protein sequence ID" value="TBU92034.1"/>
    <property type="molecule type" value="Genomic_DNA"/>
</dbReference>
<keyword evidence="1" id="KW-0813">Transport</keyword>
<name>A0A4Q9R1P2_9GAMM</name>
<dbReference type="GO" id="GO:0009055">
    <property type="term" value="F:electron transfer activity"/>
    <property type="evidence" value="ECO:0007669"/>
    <property type="project" value="InterPro"/>
</dbReference>
<keyword evidence="5 6" id="KW-0408">Iron</keyword>
<evidence type="ECO:0000256" key="5">
    <source>
        <dbReference type="ARBA" id="ARBA00023004"/>
    </source>
</evidence>
<dbReference type="Pfam" id="PF01322">
    <property type="entry name" value="Cytochrom_C_2"/>
    <property type="match status" value="1"/>
</dbReference>
<evidence type="ECO:0000313" key="9">
    <source>
        <dbReference type="EMBL" id="TBU92034.1"/>
    </source>
</evidence>
<feature type="binding site" description="axial binding residue" evidence="6">
    <location>
        <position position="142"/>
    </location>
    <ligand>
        <name>heme c</name>
        <dbReference type="ChEBI" id="CHEBI:61717"/>
    </ligand>
    <ligandPart>
        <name>Fe</name>
        <dbReference type="ChEBI" id="CHEBI:18248"/>
    </ligandPart>
</feature>
<evidence type="ECO:0000256" key="1">
    <source>
        <dbReference type="ARBA" id="ARBA00022448"/>
    </source>
</evidence>
<comment type="PTM">
    <text evidence="7">Binds 1 heme group per subunit.</text>
</comment>
<feature type="chain" id="PRO_5020950513" evidence="8">
    <location>
        <begin position="18"/>
        <end position="148"/>
    </location>
</feature>
<dbReference type="PROSITE" id="PS51009">
    <property type="entry name" value="CYTCII"/>
    <property type="match status" value="1"/>
</dbReference>
<keyword evidence="10" id="KW-1185">Reference proteome</keyword>
<dbReference type="PIRSF" id="PIRSF000027">
    <property type="entry name" value="Cytc_c_prime"/>
    <property type="match status" value="1"/>
</dbReference>
<evidence type="ECO:0000256" key="2">
    <source>
        <dbReference type="ARBA" id="ARBA00022617"/>
    </source>
</evidence>
<dbReference type="GO" id="GO:0022900">
    <property type="term" value="P:electron transport chain"/>
    <property type="evidence" value="ECO:0007669"/>
    <property type="project" value="InterPro"/>
</dbReference>
<feature type="binding site" description="covalent" evidence="7">
    <location>
        <position position="141"/>
    </location>
    <ligand>
        <name>heme c</name>
        <dbReference type="ChEBI" id="CHEBI:61717"/>
    </ligand>
</feature>
<keyword evidence="3 6" id="KW-0479">Metal-binding</keyword>
<keyword evidence="8" id="KW-0732">Signal</keyword>
<dbReference type="Proteomes" id="UP000292639">
    <property type="component" value="Unassembled WGS sequence"/>
</dbReference>
<comment type="caution">
    <text evidence="9">The sequence shown here is derived from an EMBL/GenBank/DDBJ whole genome shotgun (WGS) entry which is preliminary data.</text>
</comment>
<dbReference type="InterPro" id="IPR002321">
    <property type="entry name" value="Cyt_c_II"/>
</dbReference>
<dbReference type="Gene3D" id="1.20.120.10">
    <property type="entry name" value="Cytochrome c/b562"/>
    <property type="match status" value="1"/>
</dbReference>
<evidence type="ECO:0000256" key="4">
    <source>
        <dbReference type="ARBA" id="ARBA00022982"/>
    </source>
</evidence>
<keyword evidence="2 7" id="KW-0349">Heme</keyword>
<organism evidence="9 10">
    <name type="scientific">Stutzerimonas kirkiae</name>
    <dbReference type="NCBI Taxonomy" id="2211392"/>
    <lineage>
        <taxon>Bacteria</taxon>
        <taxon>Pseudomonadati</taxon>
        <taxon>Pseudomonadota</taxon>
        <taxon>Gammaproteobacteria</taxon>
        <taxon>Pseudomonadales</taxon>
        <taxon>Pseudomonadaceae</taxon>
        <taxon>Stutzerimonas</taxon>
    </lineage>
</organism>
<reference evidence="9 10" key="1">
    <citation type="submission" date="2018-06" db="EMBL/GenBank/DDBJ databases">
        <title>Three novel Pseudomonas species isolated from symptomatic oak.</title>
        <authorList>
            <person name="Bueno-Gonzalez V."/>
            <person name="Brady C."/>
        </authorList>
    </citation>
    <scope>NUCLEOTIDE SEQUENCE [LARGE SCALE GENOMIC DNA]</scope>
    <source>
        <strain evidence="9 10">P17C</strain>
    </source>
</reference>
<dbReference type="InterPro" id="IPR010980">
    <property type="entry name" value="Cyt_c/b562"/>
</dbReference>
<feature type="binding site" description="covalent" evidence="7">
    <location>
        <position position="138"/>
    </location>
    <ligand>
        <name>heme c</name>
        <dbReference type="ChEBI" id="CHEBI:61717"/>
    </ligand>
</feature>
<dbReference type="RefSeq" id="WP_131185896.1">
    <property type="nucleotide sequence ID" value="NZ_QJUO01000038.1"/>
</dbReference>
<proteinExistence type="predicted"/>
<dbReference type="AlphaFoldDB" id="A0A4Q9R1P2"/>
<gene>
    <name evidence="9" type="ORF">DNJ96_15570</name>
</gene>
<dbReference type="PROSITE" id="PS51257">
    <property type="entry name" value="PROKAR_LIPOPROTEIN"/>
    <property type="match status" value="1"/>
</dbReference>
<evidence type="ECO:0000256" key="6">
    <source>
        <dbReference type="PIRSR" id="PIRSR000027-1"/>
    </source>
</evidence>
<feature type="signal peptide" evidence="8">
    <location>
        <begin position="1"/>
        <end position="17"/>
    </location>
</feature>
<dbReference type="GO" id="GO:0020037">
    <property type="term" value="F:heme binding"/>
    <property type="evidence" value="ECO:0007669"/>
    <property type="project" value="InterPro"/>
</dbReference>
<dbReference type="SUPFAM" id="SSF47175">
    <property type="entry name" value="Cytochromes"/>
    <property type="match status" value="1"/>
</dbReference>
<dbReference type="GO" id="GO:0005506">
    <property type="term" value="F:iron ion binding"/>
    <property type="evidence" value="ECO:0007669"/>
    <property type="project" value="InterPro"/>
</dbReference>
<accession>A0A4Q9R1P2</accession>
<dbReference type="OrthoDB" id="5520910at2"/>